<protein>
    <submittedName>
        <fullName evidence="1">Uncharacterized protein</fullName>
    </submittedName>
</protein>
<gene>
    <name evidence="1" type="ORF">AUC44_04260</name>
</gene>
<sequence>MSSTPMSVNRLELLKFMNSGDLAANGHHTGMTGLIGEPLAVGLILHYLRQKNSNAALISTKVTTGAKRGPRLDAWIDDGNGTLYQTEIKMWGGNAIGGVYLAPDTSHEQLREIGQRQWHRWIWDQENTRFQEALVQKVLTPMQRPAGYDGKRYRVEPLLCLWWLVHPDDTDTSWTTVPLPQGSPFKQVHVFSLTRYLMSLEEDVLHLELPLLEQRFAWLDRIFPDPPSP</sequence>
<organism evidence="1 2">
    <name type="scientific">Deinococcus actinosclerus</name>
    <dbReference type="NCBI Taxonomy" id="1768108"/>
    <lineage>
        <taxon>Bacteria</taxon>
        <taxon>Thermotogati</taxon>
        <taxon>Deinococcota</taxon>
        <taxon>Deinococci</taxon>
        <taxon>Deinococcales</taxon>
        <taxon>Deinococcaceae</taxon>
        <taxon>Deinococcus</taxon>
    </lineage>
</organism>
<dbReference type="RefSeq" id="WP_062157539.1">
    <property type="nucleotide sequence ID" value="NZ_CP013910.1"/>
</dbReference>
<accession>A0ABM5X3H8</accession>
<dbReference type="Proteomes" id="UP000060071">
    <property type="component" value="Chromosome"/>
</dbReference>
<evidence type="ECO:0000313" key="1">
    <source>
        <dbReference type="EMBL" id="ALW88204.1"/>
    </source>
</evidence>
<proteinExistence type="predicted"/>
<reference evidence="1 2" key="1">
    <citation type="submission" date="2015-12" db="EMBL/GenBank/DDBJ databases">
        <authorList>
            <person name="Kim M.K."/>
            <person name="Srinivasan S."/>
            <person name="Lee J.-J."/>
            <person name="Kim K."/>
        </authorList>
    </citation>
    <scope>NUCLEOTIDE SEQUENCE [LARGE SCALE GENOMIC DNA]</scope>
    <source>
        <strain evidence="1 2">BM2</strain>
    </source>
</reference>
<keyword evidence="2" id="KW-1185">Reference proteome</keyword>
<name>A0ABM5X3H8_9DEIO</name>
<evidence type="ECO:0000313" key="2">
    <source>
        <dbReference type="Proteomes" id="UP000060071"/>
    </source>
</evidence>
<dbReference type="EMBL" id="CP013910">
    <property type="protein sequence ID" value="ALW88204.1"/>
    <property type="molecule type" value="Genomic_DNA"/>
</dbReference>